<accession>A0A0N4YB26</accession>
<reference evidence="4" key="1">
    <citation type="submission" date="2017-02" db="UniProtKB">
        <authorList>
            <consortium name="WormBaseParasite"/>
        </authorList>
    </citation>
    <scope>IDENTIFICATION</scope>
</reference>
<dbReference type="WBParaSite" id="NBR_0001363801-mRNA-1">
    <property type="protein sequence ID" value="NBR_0001363801-mRNA-1"/>
    <property type="gene ID" value="NBR_0001363801"/>
</dbReference>
<name>A0A0N4YB26_NIPBR</name>
<sequence length="102" mass="11939">MEAYLESRQDRTTGDGKKRRKNGDLAAGKLDDDSTRPGRQARRNKLKSAHSKKQWEFSKNHKTTEKTADRFQLEVVRWREWVEIEEESEGTDEYGRWSGPLG</sequence>
<evidence type="ECO:0000313" key="2">
    <source>
        <dbReference type="EMBL" id="VDL77228.1"/>
    </source>
</evidence>
<evidence type="ECO:0000313" key="3">
    <source>
        <dbReference type="Proteomes" id="UP000271162"/>
    </source>
</evidence>
<organism evidence="4">
    <name type="scientific">Nippostrongylus brasiliensis</name>
    <name type="common">Rat hookworm</name>
    <dbReference type="NCBI Taxonomy" id="27835"/>
    <lineage>
        <taxon>Eukaryota</taxon>
        <taxon>Metazoa</taxon>
        <taxon>Ecdysozoa</taxon>
        <taxon>Nematoda</taxon>
        <taxon>Chromadorea</taxon>
        <taxon>Rhabditida</taxon>
        <taxon>Rhabditina</taxon>
        <taxon>Rhabditomorpha</taxon>
        <taxon>Strongyloidea</taxon>
        <taxon>Heligmosomidae</taxon>
        <taxon>Nippostrongylus</taxon>
    </lineage>
</organism>
<dbReference type="AlphaFoldDB" id="A0A0N4YB26"/>
<gene>
    <name evidence="2" type="ORF">NBR_LOCUS13639</name>
</gene>
<feature type="compositionally biased region" description="Basic and acidic residues" evidence="1">
    <location>
        <begin position="1"/>
        <end position="16"/>
    </location>
</feature>
<reference evidence="2 3" key="2">
    <citation type="submission" date="2018-11" db="EMBL/GenBank/DDBJ databases">
        <authorList>
            <consortium name="Pathogen Informatics"/>
        </authorList>
    </citation>
    <scope>NUCLEOTIDE SEQUENCE [LARGE SCALE GENOMIC DNA]</scope>
</reference>
<feature type="region of interest" description="Disordered" evidence="1">
    <location>
        <begin position="1"/>
        <end position="66"/>
    </location>
</feature>
<dbReference type="EMBL" id="UYSL01021102">
    <property type="protein sequence ID" value="VDL77228.1"/>
    <property type="molecule type" value="Genomic_DNA"/>
</dbReference>
<evidence type="ECO:0000256" key="1">
    <source>
        <dbReference type="SAM" id="MobiDB-lite"/>
    </source>
</evidence>
<keyword evidence="3" id="KW-1185">Reference proteome</keyword>
<dbReference type="Proteomes" id="UP000271162">
    <property type="component" value="Unassembled WGS sequence"/>
</dbReference>
<evidence type="ECO:0000313" key="4">
    <source>
        <dbReference type="WBParaSite" id="NBR_0001363801-mRNA-1"/>
    </source>
</evidence>
<feature type="compositionally biased region" description="Basic residues" evidence="1">
    <location>
        <begin position="39"/>
        <end position="52"/>
    </location>
</feature>
<proteinExistence type="predicted"/>
<feature type="compositionally biased region" description="Basic and acidic residues" evidence="1">
    <location>
        <begin position="53"/>
        <end position="66"/>
    </location>
</feature>
<protein>
    <submittedName>
        <fullName evidence="2 4">Uncharacterized protein</fullName>
    </submittedName>
</protein>